<dbReference type="InterPro" id="IPR000914">
    <property type="entry name" value="SBP_5_dom"/>
</dbReference>
<evidence type="ECO:0000313" key="4">
    <source>
        <dbReference type="EMBL" id="AIY16922.1"/>
    </source>
</evidence>
<dbReference type="Pfam" id="PF00496">
    <property type="entry name" value="SBP_bac_5"/>
    <property type="match status" value="1"/>
</dbReference>
<dbReference type="Proteomes" id="UP000030300">
    <property type="component" value="Chromosome"/>
</dbReference>
<keyword evidence="2" id="KW-0813">Transport</keyword>
<organism evidence="4 5">
    <name type="scientific">Nocardioides simplex</name>
    <name type="common">Arthrobacter simplex</name>
    <dbReference type="NCBI Taxonomy" id="2045"/>
    <lineage>
        <taxon>Bacteria</taxon>
        <taxon>Bacillati</taxon>
        <taxon>Actinomycetota</taxon>
        <taxon>Actinomycetes</taxon>
        <taxon>Propionibacteriales</taxon>
        <taxon>Nocardioidaceae</taxon>
        <taxon>Pimelobacter</taxon>
    </lineage>
</organism>
<evidence type="ECO:0000256" key="2">
    <source>
        <dbReference type="ARBA" id="ARBA00022448"/>
    </source>
</evidence>
<name>A0A0A1DJW9_NOCSI</name>
<dbReference type="InterPro" id="IPR030678">
    <property type="entry name" value="Peptide/Ni-bd"/>
</dbReference>
<dbReference type="InterPro" id="IPR039424">
    <property type="entry name" value="SBP_5"/>
</dbReference>
<keyword evidence="3" id="KW-0732">Signal</keyword>
<dbReference type="Gene3D" id="3.10.105.10">
    <property type="entry name" value="Dipeptide-binding Protein, Domain 3"/>
    <property type="match status" value="1"/>
</dbReference>
<comment type="similarity">
    <text evidence="1">Belongs to the bacterial solute-binding protein 5 family.</text>
</comment>
<dbReference type="GO" id="GO:0043190">
    <property type="term" value="C:ATP-binding cassette (ABC) transporter complex"/>
    <property type="evidence" value="ECO:0007669"/>
    <property type="project" value="InterPro"/>
</dbReference>
<dbReference type="PANTHER" id="PTHR30290">
    <property type="entry name" value="PERIPLASMIC BINDING COMPONENT OF ABC TRANSPORTER"/>
    <property type="match status" value="1"/>
</dbReference>
<dbReference type="RefSeq" id="WP_038677893.1">
    <property type="nucleotide sequence ID" value="NZ_BJMC01000008.1"/>
</dbReference>
<dbReference type="AlphaFoldDB" id="A0A0A1DJW9"/>
<dbReference type="SUPFAM" id="SSF53850">
    <property type="entry name" value="Periplasmic binding protein-like II"/>
    <property type="match status" value="1"/>
</dbReference>
<dbReference type="HOGENOM" id="CLU_038556_0_0_11"/>
<dbReference type="GeneID" id="96609118"/>
<dbReference type="GO" id="GO:1904680">
    <property type="term" value="F:peptide transmembrane transporter activity"/>
    <property type="evidence" value="ECO:0007669"/>
    <property type="project" value="TreeGrafter"/>
</dbReference>
<protein>
    <submittedName>
        <fullName evidence="4">Oligopeptide ABC transporter, periplasmic oligopeptide-binding protein OppA</fullName>
    </submittedName>
</protein>
<proteinExistence type="inferred from homology"/>
<gene>
    <name evidence="4" type="ORF">KR76_09410</name>
</gene>
<sequence length="515" mass="53231">MKTPTVSLAALLLAASALAACGGGSDADGGEFATDGTFAVAVDSDPGDLNPLTTNLVNAQIVGFYSYDTLLDADPETGELQPFLAESWTESPTKVTYTLRDDITCADGTPFTAETAAANLKWIIDPKNESPRLESVVPGDATITAEGNVLTVTTPTPRPFMVYNLGAQQLVCDAGLADPKSLSAGSNGTGLFVIDKVVAGDSITLKRREGYNWGPKDTTSETPGVPETVTIKIVPSPSTAANLLRSGGLNAAVVSGKDEKRLGDLKSQASPSTSGMIIYNHNAAVPTADPAVRRALTQAVDLDVLTDILTDGKGERATSLLGEDPSLCTYDTVEGHLPTYDPEAAAGAIRAAGPVDITLVYDNATAARSAAAEYVAKQWEGAGAKVKLDGGDENYVISRSFATDDPTSWTATLGLNLQSGTPAIFPQYLSGPAAPEGTNFAGIDNKAYRDLTNAAAAQTGDEACATWGKAEAALFDAADLVPVSVTPYNMYFNGATAIVRPVGGMLPGAAIRVLS</sequence>
<dbReference type="PIRSF" id="PIRSF002741">
    <property type="entry name" value="MppA"/>
    <property type="match status" value="1"/>
</dbReference>
<dbReference type="Gene3D" id="3.40.190.10">
    <property type="entry name" value="Periplasmic binding protein-like II"/>
    <property type="match status" value="1"/>
</dbReference>
<dbReference type="GO" id="GO:0015833">
    <property type="term" value="P:peptide transport"/>
    <property type="evidence" value="ECO:0007669"/>
    <property type="project" value="TreeGrafter"/>
</dbReference>
<dbReference type="eggNOG" id="COG0747">
    <property type="taxonomic scope" value="Bacteria"/>
</dbReference>
<dbReference type="STRING" id="2045.KR76_09410"/>
<dbReference type="CDD" id="cd00995">
    <property type="entry name" value="PBP2_NikA_DppA_OppA_like"/>
    <property type="match status" value="1"/>
</dbReference>
<dbReference type="KEGG" id="psim:KR76_09410"/>
<dbReference type="EMBL" id="CP009896">
    <property type="protein sequence ID" value="AIY16922.1"/>
    <property type="molecule type" value="Genomic_DNA"/>
</dbReference>
<evidence type="ECO:0000256" key="3">
    <source>
        <dbReference type="ARBA" id="ARBA00022729"/>
    </source>
</evidence>
<evidence type="ECO:0000256" key="1">
    <source>
        <dbReference type="ARBA" id="ARBA00005695"/>
    </source>
</evidence>
<keyword evidence="5" id="KW-1185">Reference proteome</keyword>
<evidence type="ECO:0000313" key="5">
    <source>
        <dbReference type="Proteomes" id="UP000030300"/>
    </source>
</evidence>
<accession>A0A0A1DJW9</accession>
<dbReference type="PROSITE" id="PS51257">
    <property type="entry name" value="PROKAR_LIPOPROTEIN"/>
    <property type="match status" value="1"/>
</dbReference>
<dbReference type="OrthoDB" id="9046151at2"/>
<dbReference type="PANTHER" id="PTHR30290:SF9">
    <property type="entry name" value="OLIGOPEPTIDE-BINDING PROTEIN APPA"/>
    <property type="match status" value="1"/>
</dbReference>
<reference evidence="4 5" key="1">
    <citation type="journal article" date="2015" name="Genome Announc.">
        <title>Complete Genome Sequence of Steroid-Transforming Nocardioides simplex VKM Ac-2033D.</title>
        <authorList>
            <person name="Shtratnikova V.Y."/>
            <person name="Schelkunov M.I."/>
            <person name="Pekov Y.A."/>
            <person name="Fokina V.V."/>
            <person name="Logacheva M.D."/>
            <person name="Sokolov S.L."/>
            <person name="Bragin E.Y."/>
            <person name="Ashapkin V.V."/>
            <person name="Donova M.V."/>
        </authorList>
    </citation>
    <scope>NUCLEOTIDE SEQUENCE [LARGE SCALE GENOMIC DNA]</scope>
    <source>
        <strain evidence="4 5">VKM Ac-2033D</strain>
    </source>
</reference>
<dbReference type="GO" id="GO:0042597">
    <property type="term" value="C:periplasmic space"/>
    <property type="evidence" value="ECO:0007669"/>
    <property type="project" value="UniProtKB-ARBA"/>
</dbReference>